<feature type="domain" description="SCP2" evidence="1">
    <location>
        <begin position="15"/>
        <end position="112"/>
    </location>
</feature>
<gene>
    <name evidence="2" type="ORF">MNBD_GAMMA10-2529</name>
</gene>
<dbReference type="GO" id="GO:0006744">
    <property type="term" value="P:ubiquinone biosynthetic process"/>
    <property type="evidence" value="ECO:0007669"/>
    <property type="project" value="InterPro"/>
</dbReference>
<dbReference type="Gene3D" id="3.30.1050.10">
    <property type="entry name" value="SCP2 sterol-binding domain"/>
    <property type="match status" value="1"/>
</dbReference>
<name>A0A3B0Y1F5_9ZZZZ</name>
<dbReference type="HAMAP" id="MF_02215">
    <property type="entry name" value="UbiJ"/>
    <property type="match status" value="1"/>
</dbReference>
<dbReference type="PANTHER" id="PTHR38693:SF1">
    <property type="entry name" value="UBIQUINONE BIOSYNTHESIS ACCESSORY FACTOR UBIJ"/>
    <property type="match status" value="1"/>
</dbReference>
<dbReference type="InterPro" id="IPR036527">
    <property type="entry name" value="SCP2_sterol-bd_dom_sf"/>
</dbReference>
<dbReference type="InterPro" id="IPR038989">
    <property type="entry name" value="UbiJ"/>
</dbReference>
<organism evidence="2">
    <name type="scientific">hydrothermal vent metagenome</name>
    <dbReference type="NCBI Taxonomy" id="652676"/>
    <lineage>
        <taxon>unclassified sequences</taxon>
        <taxon>metagenomes</taxon>
        <taxon>ecological metagenomes</taxon>
    </lineage>
</organism>
<dbReference type="PANTHER" id="PTHR38693">
    <property type="entry name" value="UBIQUINONE BIOSYNTHESIS PROTEIN UBIJ"/>
    <property type="match status" value="1"/>
</dbReference>
<evidence type="ECO:0000259" key="1">
    <source>
        <dbReference type="Pfam" id="PF02036"/>
    </source>
</evidence>
<dbReference type="Pfam" id="PF02036">
    <property type="entry name" value="SCP2"/>
    <property type="match status" value="1"/>
</dbReference>
<reference evidence="2" key="1">
    <citation type="submission" date="2018-06" db="EMBL/GenBank/DDBJ databases">
        <authorList>
            <person name="Zhirakovskaya E."/>
        </authorList>
    </citation>
    <scope>NUCLEOTIDE SEQUENCE</scope>
</reference>
<protein>
    <recommendedName>
        <fullName evidence="1">SCP2 domain-containing protein</fullName>
    </recommendedName>
</protein>
<dbReference type="InterPro" id="IPR003033">
    <property type="entry name" value="SCP2_sterol-bd_dom"/>
</dbReference>
<accession>A0A3B0Y1F5</accession>
<proteinExistence type="inferred from homology"/>
<dbReference type="SUPFAM" id="SSF55718">
    <property type="entry name" value="SCP-like"/>
    <property type="match status" value="1"/>
</dbReference>
<evidence type="ECO:0000313" key="2">
    <source>
        <dbReference type="EMBL" id="VAW69222.1"/>
    </source>
</evidence>
<sequence>MDLVQILTASIESALNRYVALDPDALARFASLEGKIIAIEILGFKQTISLFPSADGFLVLSDFDGEADATISATPMALVKLGLAGDAKDLLFSGEVKITGDVALANQFNKLLTQLDIDWEEILAQHVGDIAAHKFGNAFKDVNRWIKRNTDSFSKDAGEYVQEEVYLSPSSAELRQFVTQVDELRESVDRLANRLAKRVQLLQNADKNPAPAND</sequence>
<dbReference type="AlphaFoldDB" id="A0A3B0Y1F5"/>
<dbReference type="EMBL" id="UOFJ01000404">
    <property type="protein sequence ID" value="VAW69222.1"/>
    <property type="molecule type" value="Genomic_DNA"/>
</dbReference>